<name>A0A9D0ZRU6_9FIRM</name>
<reference evidence="2" key="1">
    <citation type="submission" date="2020-10" db="EMBL/GenBank/DDBJ databases">
        <authorList>
            <person name="Gilroy R."/>
        </authorList>
    </citation>
    <scope>NUCLEOTIDE SEQUENCE</scope>
    <source>
        <strain evidence="2">CHK147-3167</strain>
    </source>
</reference>
<reference evidence="2" key="2">
    <citation type="journal article" date="2021" name="PeerJ">
        <title>Extensive microbial diversity within the chicken gut microbiome revealed by metagenomics and culture.</title>
        <authorList>
            <person name="Gilroy R."/>
            <person name="Ravi A."/>
            <person name="Getino M."/>
            <person name="Pursley I."/>
            <person name="Horton D.L."/>
            <person name="Alikhan N.F."/>
            <person name="Baker D."/>
            <person name="Gharbi K."/>
            <person name="Hall N."/>
            <person name="Watson M."/>
            <person name="Adriaenssens E.M."/>
            <person name="Foster-Nyarko E."/>
            <person name="Jarju S."/>
            <person name="Secka A."/>
            <person name="Antonio M."/>
            <person name="Oren A."/>
            <person name="Chaudhuri R.R."/>
            <person name="La Ragione R."/>
            <person name="Hildebrand F."/>
            <person name="Pallen M.J."/>
        </authorList>
    </citation>
    <scope>NUCLEOTIDE SEQUENCE</scope>
    <source>
        <strain evidence="2">CHK147-3167</strain>
    </source>
</reference>
<evidence type="ECO:0000256" key="1">
    <source>
        <dbReference type="SAM" id="SignalP"/>
    </source>
</evidence>
<dbReference type="EMBL" id="DVFV01000023">
    <property type="protein sequence ID" value="HIQ90190.1"/>
    <property type="molecule type" value="Genomic_DNA"/>
</dbReference>
<evidence type="ECO:0000313" key="3">
    <source>
        <dbReference type="Proteomes" id="UP000886786"/>
    </source>
</evidence>
<accession>A0A9D0ZRU6</accession>
<comment type="caution">
    <text evidence="2">The sequence shown here is derived from an EMBL/GenBank/DDBJ whole genome shotgun (WGS) entry which is preliminary data.</text>
</comment>
<evidence type="ECO:0008006" key="4">
    <source>
        <dbReference type="Google" id="ProtNLM"/>
    </source>
</evidence>
<evidence type="ECO:0000313" key="2">
    <source>
        <dbReference type="EMBL" id="HIQ90190.1"/>
    </source>
</evidence>
<gene>
    <name evidence="2" type="ORF">IAB27_00985</name>
</gene>
<dbReference type="PROSITE" id="PS51257">
    <property type="entry name" value="PROKAR_LIPOPROTEIN"/>
    <property type="match status" value="1"/>
</dbReference>
<proteinExistence type="predicted"/>
<feature type="chain" id="PRO_5038386028" description="Lipoprotein" evidence="1">
    <location>
        <begin position="28"/>
        <end position="183"/>
    </location>
</feature>
<protein>
    <recommendedName>
        <fullName evidence="4">Lipoprotein</fullName>
    </recommendedName>
</protein>
<sequence length="183" mass="21368">MKKSNFLKIFLLSITLILLGGCGSDQFKDYEHYDLKGKEVIPYTVHYDDGDANYAIADVTKEYKYTELSLYGLFYQVSQDDYILLDTFTPKSSIDSSVKFYNDKLYVITIGADSGNYVYNLNKSKYKKEKLKFNFDDHFELTSIKEIENNEIYFSGIEYSKTNNKVTYRCSLDNDKCEKLEEN</sequence>
<organism evidence="2 3">
    <name type="scientific">Candidatus Coprosoma intestinipullorum</name>
    <dbReference type="NCBI Taxonomy" id="2840752"/>
    <lineage>
        <taxon>Bacteria</taxon>
        <taxon>Bacillati</taxon>
        <taxon>Bacillota</taxon>
        <taxon>Bacillota incertae sedis</taxon>
        <taxon>Candidatus Coprosoma</taxon>
    </lineage>
</organism>
<keyword evidence="1" id="KW-0732">Signal</keyword>
<dbReference type="Proteomes" id="UP000886786">
    <property type="component" value="Unassembled WGS sequence"/>
</dbReference>
<feature type="signal peptide" evidence="1">
    <location>
        <begin position="1"/>
        <end position="27"/>
    </location>
</feature>
<dbReference type="AlphaFoldDB" id="A0A9D0ZRU6"/>